<comment type="subcellular location">
    <subcellularLocation>
        <location evidence="9">Cell membrane</location>
        <topology evidence="9">Multi-pass membrane protein</topology>
    </subcellularLocation>
    <subcellularLocation>
        <location evidence="1">Membrane</location>
        <topology evidence="1">Multi-pass membrane protein</topology>
    </subcellularLocation>
</comment>
<evidence type="ECO:0000256" key="8">
    <source>
        <dbReference type="ARBA" id="ARBA00023224"/>
    </source>
</evidence>
<name>A0A6B9CIK0_9HYME</name>
<evidence type="ECO:0000256" key="3">
    <source>
        <dbReference type="ARBA" id="ARBA00022692"/>
    </source>
</evidence>
<evidence type="ECO:0000256" key="6">
    <source>
        <dbReference type="ARBA" id="ARBA00023136"/>
    </source>
</evidence>
<dbReference type="GO" id="GO:0004984">
    <property type="term" value="F:olfactory receptor activity"/>
    <property type="evidence" value="ECO:0007669"/>
    <property type="project" value="InterPro"/>
</dbReference>
<keyword evidence="3 9" id="KW-0812">Transmembrane</keyword>
<dbReference type="GO" id="GO:0005549">
    <property type="term" value="F:odorant binding"/>
    <property type="evidence" value="ECO:0007669"/>
    <property type="project" value="InterPro"/>
</dbReference>
<reference evidence="10" key="1">
    <citation type="journal article" date="2019" name="Sci. Rep.">
        <title>Full-Length Transcriptome Survey and Expression Analysis of Parasitoid Wasp Chouioia cunea upon Exposure to 1-Dodecene.</title>
        <authorList>
            <person name="Pan L."/>
            <person name="Guo M."/>
            <person name="Jin X."/>
            <person name="Sun Z."/>
            <person name="Jiang H."/>
            <person name="Han J."/>
            <person name="Wang Y."/>
            <person name="Yan C."/>
            <person name="Li M."/>
        </authorList>
    </citation>
    <scope>NUCLEOTIDE SEQUENCE</scope>
</reference>
<keyword evidence="8 9" id="KW-0807">Transducer</keyword>
<comment type="similarity">
    <text evidence="9">Belongs to the insect chemoreceptor superfamily. Heteromeric odorant receptor channel (TC 1.A.69) family.</text>
</comment>
<dbReference type="Pfam" id="PF02949">
    <property type="entry name" value="7tm_6"/>
    <property type="match status" value="1"/>
</dbReference>
<evidence type="ECO:0000256" key="9">
    <source>
        <dbReference type="RuleBase" id="RU351113"/>
    </source>
</evidence>
<comment type="caution">
    <text evidence="9">Lacks conserved residue(s) required for the propagation of feature annotation.</text>
</comment>
<protein>
    <recommendedName>
        <fullName evidence="9">Odorant receptor</fullName>
    </recommendedName>
</protein>
<keyword evidence="2 9" id="KW-0716">Sensory transduction</keyword>
<accession>A0A6B9CIK0</accession>
<dbReference type="GO" id="GO:0007165">
    <property type="term" value="P:signal transduction"/>
    <property type="evidence" value="ECO:0007669"/>
    <property type="project" value="UniProtKB-KW"/>
</dbReference>
<evidence type="ECO:0000256" key="4">
    <source>
        <dbReference type="ARBA" id="ARBA00022725"/>
    </source>
</evidence>
<feature type="transmembrane region" description="Helical" evidence="9">
    <location>
        <begin position="299"/>
        <end position="316"/>
    </location>
</feature>
<dbReference type="PANTHER" id="PTHR21137:SF44">
    <property type="entry name" value="ODORANT RECEPTOR 13A-RELATED"/>
    <property type="match status" value="1"/>
</dbReference>
<keyword evidence="5 9" id="KW-1133">Transmembrane helix</keyword>
<evidence type="ECO:0000256" key="2">
    <source>
        <dbReference type="ARBA" id="ARBA00022606"/>
    </source>
</evidence>
<feature type="transmembrane region" description="Helical" evidence="9">
    <location>
        <begin position="39"/>
        <end position="57"/>
    </location>
</feature>
<dbReference type="AlphaFoldDB" id="A0A6B9CIK0"/>
<keyword evidence="4 9" id="KW-0552">Olfaction</keyword>
<proteinExistence type="evidence at transcript level"/>
<feature type="transmembrane region" description="Helical" evidence="9">
    <location>
        <begin position="77"/>
        <end position="93"/>
    </location>
</feature>
<dbReference type="PANTHER" id="PTHR21137">
    <property type="entry name" value="ODORANT RECEPTOR"/>
    <property type="match status" value="1"/>
</dbReference>
<dbReference type="GO" id="GO:0005886">
    <property type="term" value="C:plasma membrane"/>
    <property type="evidence" value="ECO:0007669"/>
    <property type="project" value="UniProtKB-SubCell"/>
</dbReference>
<evidence type="ECO:0000256" key="7">
    <source>
        <dbReference type="ARBA" id="ARBA00023170"/>
    </source>
</evidence>
<dbReference type="EMBL" id="MN616841">
    <property type="protein sequence ID" value="QGW50333.1"/>
    <property type="molecule type" value="mRNA"/>
</dbReference>
<evidence type="ECO:0000256" key="5">
    <source>
        <dbReference type="ARBA" id="ARBA00022989"/>
    </source>
</evidence>
<dbReference type="InterPro" id="IPR004117">
    <property type="entry name" value="7tm6_olfct_rcpt"/>
</dbReference>
<feature type="transmembrane region" description="Helical" evidence="9">
    <location>
        <begin position="274"/>
        <end position="292"/>
    </location>
</feature>
<feature type="transmembrane region" description="Helical" evidence="9">
    <location>
        <begin position="143"/>
        <end position="162"/>
    </location>
</feature>
<keyword evidence="7 9" id="KW-0675">Receptor</keyword>
<organism evidence="10">
    <name type="scientific">Chouioia cunea</name>
    <dbReference type="NCBI Taxonomy" id="1570515"/>
    <lineage>
        <taxon>Eukaryota</taxon>
        <taxon>Metazoa</taxon>
        <taxon>Ecdysozoa</taxon>
        <taxon>Arthropoda</taxon>
        <taxon>Hexapoda</taxon>
        <taxon>Insecta</taxon>
        <taxon>Pterygota</taxon>
        <taxon>Neoptera</taxon>
        <taxon>Endopterygota</taxon>
        <taxon>Hymenoptera</taxon>
        <taxon>Apocrita</taxon>
        <taxon>Proctotrupomorpha</taxon>
        <taxon>Chalcidoidea</taxon>
        <taxon>Eulophidae</taxon>
        <taxon>Tetrastichinae</taxon>
        <taxon>Chouioia</taxon>
    </lineage>
</organism>
<evidence type="ECO:0000313" key="10">
    <source>
        <dbReference type="EMBL" id="QGW50333.1"/>
    </source>
</evidence>
<evidence type="ECO:0000256" key="1">
    <source>
        <dbReference type="ARBA" id="ARBA00004141"/>
    </source>
</evidence>
<sequence>MTQRQQATFDDYTFLNRWGLTFLGIWRNESKADRSFRKVLHNLHVLVLFGLMTLLLIPQWLDLYVFWGNIDANAETFVLNVFTICAMNKLYYFHSARRVFKDLVSTMADNWEETMSETGPDGVKHRDILLDMASKARVYTMRYGFLMYSTASMYFVSPFMGMQPDDLRVRKYPFFGWYYFDRFSDVYYGLCYLSQLMAGVSVGTSNYSTDSIFLVAIYHSCAQLRIIQHDLQKLGEESNVSQAKIIRLVDKHQRAIRTARKLEAMFSGSSMQQLLVSCIIICIIGLKIIVALDQGGFQVLVYVAFMFVALLQIFLYCQPGDELVSQSEAVGYAVYQSMWYALDVPAKKKIQTIILRSQRPLKMTAGSFYVLSLPNFTKILKTSMSFLSLLRAMY</sequence>
<keyword evidence="6 9" id="KW-0472">Membrane</keyword>